<organism evidence="1 2">
    <name type="scientific">Candidatus Paraluminiphilus aquimaris</name>
    <dbReference type="NCBI Taxonomy" id="2518994"/>
    <lineage>
        <taxon>Bacteria</taxon>
        <taxon>Pseudomonadati</taxon>
        <taxon>Pseudomonadota</taxon>
        <taxon>Gammaproteobacteria</taxon>
        <taxon>Cellvibrionales</taxon>
        <taxon>Halieaceae</taxon>
        <taxon>Candidatus Paraluminiphilus</taxon>
    </lineage>
</organism>
<dbReference type="PANTHER" id="PTHR30143">
    <property type="entry name" value="ACID HYDRATASE"/>
    <property type="match status" value="1"/>
</dbReference>
<dbReference type="Proteomes" id="UP001317963">
    <property type="component" value="Chromosome"/>
</dbReference>
<dbReference type="PANTHER" id="PTHR30143:SF0">
    <property type="entry name" value="2-KETO-4-PENTENOATE HYDRATASE"/>
    <property type="match status" value="1"/>
</dbReference>
<dbReference type="Gene3D" id="3.90.850.10">
    <property type="entry name" value="Fumarylacetoacetase-like, C-terminal domain"/>
    <property type="match status" value="1"/>
</dbReference>
<dbReference type="EMBL" id="CP036501">
    <property type="protein sequence ID" value="UZP73537.1"/>
    <property type="molecule type" value="Genomic_DNA"/>
</dbReference>
<evidence type="ECO:0008006" key="3">
    <source>
        <dbReference type="Google" id="ProtNLM"/>
    </source>
</evidence>
<evidence type="ECO:0000313" key="1">
    <source>
        <dbReference type="EMBL" id="UZP73537.1"/>
    </source>
</evidence>
<accession>A0ABY6Q4F8</accession>
<reference evidence="1 2" key="1">
    <citation type="submission" date="2019-02" db="EMBL/GenBank/DDBJ databases">
        <title>Halieaceae_genomes.</title>
        <authorList>
            <person name="Li S.-H."/>
        </authorList>
    </citation>
    <scope>NUCLEOTIDE SEQUENCE [LARGE SCALE GENOMIC DNA]</scope>
    <source>
        <strain evidence="1 2">JH123</strain>
    </source>
</reference>
<dbReference type="RefSeq" id="WP_279242332.1">
    <property type="nucleotide sequence ID" value="NZ_CP036501.1"/>
</dbReference>
<protein>
    <recommendedName>
        <fullName evidence="3">Hydratase</fullName>
    </recommendedName>
</protein>
<name>A0ABY6Q4F8_9GAMM</name>
<dbReference type="SUPFAM" id="SSF56529">
    <property type="entry name" value="FAH"/>
    <property type="match status" value="1"/>
</dbReference>
<proteinExistence type="predicted"/>
<dbReference type="InterPro" id="IPR036663">
    <property type="entry name" value="Fumarylacetoacetase_C_sf"/>
</dbReference>
<gene>
    <name evidence="1" type="ORF">E0F26_01775</name>
</gene>
<dbReference type="InterPro" id="IPR050772">
    <property type="entry name" value="Hydratase-Decarb/MhpD_sf"/>
</dbReference>
<evidence type="ECO:0000313" key="2">
    <source>
        <dbReference type="Proteomes" id="UP001317963"/>
    </source>
</evidence>
<sequence length="242" mass="26256">MTMDAFLERLAHAIRDNATLPEFPPGVTLDEAYRLLPKLTERVSSHPHVGLKAGLTNVDLQQLFSLEEPLLGLLYDSCEIRPGDAMPFSPHRLIECEMCVTYQADGRPIAVGPAVEFVRVKFARPEDMTPGNLTLCNLGADKFMKGEMTAWEDFDFDALGNLEIVATRDGETLLKTTPLESLGGPVTAHEWCIGKAKSLGFTLPQNGILLAGTNGSALPAEPGNYDVHYGHLGTVSFSISAT</sequence>
<keyword evidence="2" id="KW-1185">Reference proteome</keyword>